<feature type="signal peptide" evidence="3">
    <location>
        <begin position="1"/>
        <end position="22"/>
    </location>
</feature>
<protein>
    <recommendedName>
        <fullName evidence="4">Imelysin-like domain-containing protein</fullName>
    </recommendedName>
</protein>
<dbReference type="CDD" id="cd14659">
    <property type="entry name" value="Imelysin-like_IPPA"/>
    <property type="match status" value="1"/>
</dbReference>
<dbReference type="InterPro" id="IPR018976">
    <property type="entry name" value="Imelysin-like"/>
</dbReference>
<dbReference type="Proteomes" id="UP000284605">
    <property type="component" value="Unassembled WGS sequence"/>
</dbReference>
<dbReference type="AlphaFoldDB" id="A0A418WDC0"/>
<evidence type="ECO:0000256" key="1">
    <source>
        <dbReference type="ARBA" id="ARBA00004196"/>
    </source>
</evidence>
<dbReference type="Gene3D" id="1.20.1420.20">
    <property type="entry name" value="M75 peptidase, HXXE motif"/>
    <property type="match status" value="1"/>
</dbReference>
<dbReference type="InterPro" id="IPR034984">
    <property type="entry name" value="Imelysin-like_IPPA"/>
</dbReference>
<comment type="subcellular location">
    <subcellularLocation>
        <location evidence="1">Cell envelope</location>
    </subcellularLocation>
</comment>
<evidence type="ECO:0000259" key="4">
    <source>
        <dbReference type="Pfam" id="PF09375"/>
    </source>
</evidence>
<evidence type="ECO:0000313" key="5">
    <source>
        <dbReference type="EMBL" id="RJF87990.1"/>
    </source>
</evidence>
<comment type="caution">
    <text evidence="5">The sequence shown here is derived from an EMBL/GenBank/DDBJ whole genome shotgun (WGS) entry which is preliminary data.</text>
</comment>
<evidence type="ECO:0000256" key="2">
    <source>
        <dbReference type="ARBA" id="ARBA00022729"/>
    </source>
</evidence>
<keyword evidence="6" id="KW-1185">Reference proteome</keyword>
<keyword evidence="2 3" id="KW-0732">Signal</keyword>
<dbReference type="Pfam" id="PF09375">
    <property type="entry name" value="Peptidase_M75"/>
    <property type="match status" value="1"/>
</dbReference>
<feature type="chain" id="PRO_5019297083" description="Imelysin-like domain-containing protein" evidence="3">
    <location>
        <begin position="23"/>
        <end position="366"/>
    </location>
</feature>
<organism evidence="5 6">
    <name type="scientific">Oleomonas cavernae</name>
    <dbReference type="NCBI Taxonomy" id="2320859"/>
    <lineage>
        <taxon>Bacteria</taxon>
        <taxon>Pseudomonadati</taxon>
        <taxon>Pseudomonadota</taxon>
        <taxon>Alphaproteobacteria</taxon>
        <taxon>Acetobacterales</taxon>
        <taxon>Acetobacteraceae</taxon>
        <taxon>Oleomonas</taxon>
    </lineage>
</organism>
<feature type="domain" description="Imelysin-like" evidence="4">
    <location>
        <begin position="53"/>
        <end position="344"/>
    </location>
</feature>
<dbReference type="OrthoDB" id="5729110at2"/>
<reference evidence="5 6" key="1">
    <citation type="submission" date="2018-09" db="EMBL/GenBank/DDBJ databases">
        <authorList>
            <person name="Zhu H."/>
        </authorList>
    </citation>
    <scope>NUCLEOTIDE SEQUENCE [LARGE SCALE GENOMIC DNA]</scope>
    <source>
        <strain evidence="5 6">K1W22B-8</strain>
    </source>
</reference>
<proteinExistence type="predicted"/>
<dbReference type="RefSeq" id="WP_119778623.1">
    <property type="nucleotide sequence ID" value="NZ_QYUK01000011.1"/>
</dbReference>
<evidence type="ECO:0000313" key="6">
    <source>
        <dbReference type="Proteomes" id="UP000284605"/>
    </source>
</evidence>
<dbReference type="InterPro" id="IPR038352">
    <property type="entry name" value="Imelysin_sf"/>
</dbReference>
<gene>
    <name evidence="5" type="ORF">D3874_13960</name>
</gene>
<accession>A0A418WDC0</accession>
<sequence length="366" mass="38351">MRDWLKALSLVGLIAGVPLAHAQEEGEGEVPVLTDADQAALAVMNAAIINGHILPAYRAFAAGGAALAAAAKAYCTAPDAAGLTKLRAAFGDASDGWQGVQHLRFGPSELFMRSSRLFFWPDPRDSVGRQLNDLLVKNDAAAFTPANLAKQSVSVQGLPALERLLFGDEAATLQCAAIQGIADNIAGLTADLATDWTAAPIDYARILLAPGPDNERYRSPSEVTMELFKSLHLAVEVVADRKLTKALGENAAAARPRLLEQWRSGRPLRNLELDLAAAKALWGSGMSAVVKQRNAPLAALVDKALAQTIASAGAITPPLETALADPARRAAVETVVNEAVALKSIIAQQLAPVLGIPLGFNALDGD</sequence>
<evidence type="ECO:0000256" key="3">
    <source>
        <dbReference type="SAM" id="SignalP"/>
    </source>
</evidence>
<dbReference type="EMBL" id="QYUK01000011">
    <property type="protein sequence ID" value="RJF87990.1"/>
    <property type="molecule type" value="Genomic_DNA"/>
</dbReference>
<dbReference type="GO" id="GO:0030313">
    <property type="term" value="C:cell envelope"/>
    <property type="evidence" value="ECO:0007669"/>
    <property type="project" value="UniProtKB-SubCell"/>
</dbReference>
<name>A0A418WDC0_9PROT</name>